<dbReference type="AlphaFoldDB" id="A0A4V3A064"/>
<keyword evidence="3" id="KW-1185">Reference proteome</keyword>
<dbReference type="OrthoDB" id="770730at2"/>
<reference evidence="2 3" key="1">
    <citation type="submission" date="2019-02" db="EMBL/GenBank/DDBJ databases">
        <title>Pedobacter sp. nov., a novel speices isolated from soil of pinguins habitat in Antarcitica.</title>
        <authorList>
            <person name="He R.-H."/>
        </authorList>
    </citation>
    <scope>NUCLEOTIDE SEQUENCE [LARGE SCALE GENOMIC DNA]</scope>
    <source>
        <strain evidence="2 3">E01020</strain>
    </source>
</reference>
<dbReference type="CDD" id="cd00093">
    <property type="entry name" value="HTH_XRE"/>
    <property type="match status" value="1"/>
</dbReference>
<evidence type="ECO:0000313" key="2">
    <source>
        <dbReference type="EMBL" id="TDG36383.1"/>
    </source>
</evidence>
<accession>A0A4V3A064</accession>
<gene>
    <name evidence="2" type="ORF">EZJ43_07645</name>
</gene>
<sequence>MQSLRKGLTIEEQAQIDNSFALANRIAHLLEAHKISQKQLAQKLQKRESEISKWLSGGHNFTQQTLTKISLVIGEPIYQIPTVVNKAADAIAQKLV</sequence>
<dbReference type="Gene3D" id="1.10.260.40">
    <property type="entry name" value="lambda repressor-like DNA-binding domains"/>
    <property type="match status" value="1"/>
</dbReference>
<dbReference type="SUPFAM" id="SSF47413">
    <property type="entry name" value="lambda repressor-like DNA-binding domains"/>
    <property type="match status" value="1"/>
</dbReference>
<protein>
    <submittedName>
        <fullName evidence="2">XRE family transcriptional regulator</fullName>
    </submittedName>
</protein>
<dbReference type="SMART" id="SM00530">
    <property type="entry name" value="HTH_XRE"/>
    <property type="match status" value="1"/>
</dbReference>
<evidence type="ECO:0000313" key="3">
    <source>
        <dbReference type="Proteomes" id="UP000295668"/>
    </source>
</evidence>
<dbReference type="EMBL" id="SJCY01000004">
    <property type="protein sequence ID" value="TDG36383.1"/>
    <property type="molecule type" value="Genomic_DNA"/>
</dbReference>
<dbReference type="GO" id="GO:0003677">
    <property type="term" value="F:DNA binding"/>
    <property type="evidence" value="ECO:0007669"/>
    <property type="project" value="InterPro"/>
</dbReference>
<organism evidence="2 3">
    <name type="scientific">Pedobacter changchengzhani</name>
    <dbReference type="NCBI Taxonomy" id="2529274"/>
    <lineage>
        <taxon>Bacteria</taxon>
        <taxon>Pseudomonadati</taxon>
        <taxon>Bacteroidota</taxon>
        <taxon>Sphingobacteriia</taxon>
        <taxon>Sphingobacteriales</taxon>
        <taxon>Sphingobacteriaceae</taxon>
        <taxon>Pedobacter</taxon>
    </lineage>
</organism>
<dbReference type="Pfam" id="PF01381">
    <property type="entry name" value="HTH_3"/>
    <property type="match status" value="1"/>
</dbReference>
<name>A0A4V3A064_9SPHI</name>
<comment type="caution">
    <text evidence="2">The sequence shown here is derived from an EMBL/GenBank/DDBJ whole genome shotgun (WGS) entry which is preliminary data.</text>
</comment>
<dbReference type="InterPro" id="IPR001387">
    <property type="entry name" value="Cro/C1-type_HTH"/>
</dbReference>
<evidence type="ECO:0000259" key="1">
    <source>
        <dbReference type="PROSITE" id="PS50943"/>
    </source>
</evidence>
<proteinExistence type="predicted"/>
<dbReference type="PROSITE" id="PS50943">
    <property type="entry name" value="HTH_CROC1"/>
    <property type="match status" value="1"/>
</dbReference>
<feature type="domain" description="HTH cro/C1-type" evidence="1">
    <location>
        <begin position="26"/>
        <end position="80"/>
    </location>
</feature>
<dbReference type="InterPro" id="IPR010982">
    <property type="entry name" value="Lambda_DNA-bd_dom_sf"/>
</dbReference>
<dbReference type="Proteomes" id="UP000295668">
    <property type="component" value="Unassembled WGS sequence"/>
</dbReference>